<evidence type="ECO:0000259" key="3">
    <source>
        <dbReference type="Pfam" id="PF02397"/>
    </source>
</evidence>
<keyword evidence="2" id="KW-0472">Membrane</keyword>
<reference evidence="5" key="1">
    <citation type="submission" date="2017-09" db="EMBL/GenBank/DDBJ databases">
        <authorList>
            <person name="Varghese N."/>
            <person name="Submissions S."/>
        </authorList>
    </citation>
    <scope>NUCLEOTIDE SEQUENCE [LARGE SCALE GENOMIC DNA]</scope>
    <source>
        <strain evidence="5">DSM 29961</strain>
    </source>
</reference>
<feature type="domain" description="Bacterial sugar transferase" evidence="3">
    <location>
        <begin position="29"/>
        <end position="215"/>
    </location>
</feature>
<organism evidence="4 5">
    <name type="scientific">Spirosoma fluviale</name>
    <dbReference type="NCBI Taxonomy" id="1597977"/>
    <lineage>
        <taxon>Bacteria</taxon>
        <taxon>Pseudomonadati</taxon>
        <taxon>Bacteroidota</taxon>
        <taxon>Cytophagia</taxon>
        <taxon>Cytophagales</taxon>
        <taxon>Cytophagaceae</taxon>
        <taxon>Spirosoma</taxon>
    </lineage>
</organism>
<keyword evidence="4" id="KW-0808">Transferase</keyword>
<feature type="transmembrane region" description="Helical" evidence="2">
    <location>
        <begin position="34"/>
        <end position="58"/>
    </location>
</feature>
<comment type="similarity">
    <text evidence="1">Belongs to the bacterial sugar transferase family.</text>
</comment>
<evidence type="ECO:0000256" key="2">
    <source>
        <dbReference type="SAM" id="Phobius"/>
    </source>
</evidence>
<dbReference type="PANTHER" id="PTHR30576">
    <property type="entry name" value="COLANIC BIOSYNTHESIS UDP-GLUCOSE LIPID CARRIER TRANSFERASE"/>
    <property type="match status" value="1"/>
</dbReference>
<dbReference type="Pfam" id="PF02397">
    <property type="entry name" value="Bac_transf"/>
    <property type="match status" value="1"/>
</dbReference>
<gene>
    <name evidence="4" type="ORF">SAMN06269250_0679</name>
</gene>
<dbReference type="GO" id="GO:0016780">
    <property type="term" value="F:phosphotransferase activity, for other substituted phosphate groups"/>
    <property type="evidence" value="ECO:0007669"/>
    <property type="project" value="TreeGrafter"/>
</dbReference>
<name>A0A286F6Q5_9BACT</name>
<proteinExistence type="inferred from homology"/>
<evidence type="ECO:0000313" key="5">
    <source>
        <dbReference type="Proteomes" id="UP000219452"/>
    </source>
</evidence>
<dbReference type="PANTHER" id="PTHR30576:SF0">
    <property type="entry name" value="UNDECAPRENYL-PHOSPHATE N-ACETYLGALACTOSAMINYL 1-PHOSPHATE TRANSFERASE-RELATED"/>
    <property type="match status" value="1"/>
</dbReference>
<dbReference type="AlphaFoldDB" id="A0A286F6Q5"/>
<dbReference type="Proteomes" id="UP000219452">
    <property type="component" value="Unassembled WGS sequence"/>
</dbReference>
<evidence type="ECO:0000256" key="1">
    <source>
        <dbReference type="ARBA" id="ARBA00006464"/>
    </source>
</evidence>
<dbReference type="RefSeq" id="WP_097124373.1">
    <property type="nucleotide sequence ID" value="NZ_OCNH01000001.1"/>
</dbReference>
<keyword evidence="5" id="KW-1185">Reference proteome</keyword>
<accession>A0A286F6Q5</accession>
<keyword evidence="2" id="KW-0812">Transmembrane</keyword>
<evidence type="ECO:0000313" key="4">
    <source>
        <dbReference type="EMBL" id="SOD78863.1"/>
    </source>
</evidence>
<protein>
    <submittedName>
        <fullName evidence="4">Putative colanic acid biosysnthesis UDP-glucose lipid carrier transferase</fullName>
    </submittedName>
</protein>
<dbReference type="InterPro" id="IPR003362">
    <property type="entry name" value="Bact_transf"/>
</dbReference>
<dbReference type="OrthoDB" id="9774190at2"/>
<sequence length="221" mass="25363">MVSNALDPHRIKTRVRQPFTDAGNTYRWKRLFDLVIASLVMLFILSWLIPLISLFIILTSRGPAIFRQTRSGLHGQHFTCYKFRTMQWPNSDGPFRQASKDDTRVTGLGKFLRRTNLDETPQFINVLLGDMSIVGPRPHPIQLDAQFWLSLPGYSHRYKVRPGITGLAQARGCRGETGNPLKMKHRLMYDQFYIRKASIKLDVSICLHTLVTMLKGNTDAF</sequence>
<dbReference type="EMBL" id="OCNH01000001">
    <property type="protein sequence ID" value="SOD78863.1"/>
    <property type="molecule type" value="Genomic_DNA"/>
</dbReference>
<keyword evidence="2" id="KW-1133">Transmembrane helix</keyword>